<evidence type="ECO:0000313" key="3">
    <source>
        <dbReference type="EMBL" id="SHI53842.1"/>
    </source>
</evidence>
<feature type="domain" description="DUF5872" evidence="2">
    <location>
        <begin position="9"/>
        <end position="72"/>
    </location>
</feature>
<accession>A0A1M6BYI8</accession>
<protein>
    <recommendedName>
        <fullName evidence="2">DUF5872 domain-containing protein</fullName>
    </recommendedName>
</protein>
<feature type="region of interest" description="Disordered" evidence="1">
    <location>
        <begin position="49"/>
        <end position="209"/>
    </location>
</feature>
<evidence type="ECO:0000313" key="4">
    <source>
        <dbReference type="Proteomes" id="UP000184387"/>
    </source>
</evidence>
<keyword evidence="4" id="KW-1185">Reference proteome</keyword>
<dbReference type="EMBL" id="FQZF01000003">
    <property type="protein sequence ID" value="SHI53842.1"/>
    <property type="molecule type" value="Genomic_DNA"/>
</dbReference>
<dbReference type="Pfam" id="PF19197">
    <property type="entry name" value="DUF5872"/>
    <property type="match status" value="1"/>
</dbReference>
<reference evidence="3 4" key="1">
    <citation type="submission" date="2016-11" db="EMBL/GenBank/DDBJ databases">
        <authorList>
            <person name="Jaros S."/>
            <person name="Januszkiewicz K."/>
            <person name="Wedrychowicz H."/>
        </authorList>
    </citation>
    <scope>NUCLEOTIDE SEQUENCE [LARGE SCALE GENOMIC DNA]</scope>
    <source>
        <strain evidence="3 4">DSM 14916</strain>
    </source>
</reference>
<feature type="compositionally biased region" description="Low complexity" evidence="1">
    <location>
        <begin position="126"/>
        <end position="157"/>
    </location>
</feature>
<proteinExistence type="predicted"/>
<feature type="compositionally biased region" description="Basic and acidic residues" evidence="1">
    <location>
        <begin position="77"/>
        <end position="94"/>
    </location>
</feature>
<evidence type="ECO:0000259" key="2">
    <source>
        <dbReference type="Pfam" id="PF19197"/>
    </source>
</evidence>
<dbReference type="InterPro" id="IPR043803">
    <property type="entry name" value="DUF5872"/>
</dbReference>
<name>A0A1M6BYI8_9PROT</name>
<evidence type="ECO:0000256" key="1">
    <source>
        <dbReference type="SAM" id="MobiDB-lite"/>
    </source>
</evidence>
<organism evidence="3 4">
    <name type="scientific">Muricoccus roseus</name>
    <dbReference type="NCBI Taxonomy" id="198092"/>
    <lineage>
        <taxon>Bacteria</taxon>
        <taxon>Pseudomonadati</taxon>
        <taxon>Pseudomonadota</taxon>
        <taxon>Alphaproteobacteria</taxon>
        <taxon>Acetobacterales</taxon>
        <taxon>Roseomonadaceae</taxon>
        <taxon>Muricoccus</taxon>
    </lineage>
</organism>
<dbReference type="Proteomes" id="UP000184387">
    <property type="component" value="Unassembled WGS sequence"/>
</dbReference>
<gene>
    <name evidence="3" type="ORF">SAMN02745194_00525</name>
</gene>
<dbReference type="STRING" id="198092.SAMN02745194_00525"/>
<dbReference type="RefSeq" id="WP_073131186.1">
    <property type="nucleotide sequence ID" value="NZ_FQZF01000003.1"/>
</dbReference>
<dbReference type="AlphaFoldDB" id="A0A1M6BYI8"/>
<dbReference type="OrthoDB" id="791686at2"/>
<sequence length="209" mass="22131">MATGRATRTDPKLWDRVKARIQRGSKGGDAGEWSARKAQLAVQAYKKAGGGYEGGKSASNHLTQWTEEEWGTKSGRKSAETGERYLPRKAREALSDEEYASTTAAKRRDTAKGRQFSRQPADLARKTASARKAAPATATRRTAAAKAGSPGKPAAPRKAPDKAPRKSAATKRPTPSNAAGRKAPARRTAAAGGSTAARRAAPAKKRPRA</sequence>
<feature type="compositionally biased region" description="Low complexity" evidence="1">
    <location>
        <begin position="178"/>
        <end position="200"/>
    </location>
</feature>